<gene>
    <name evidence="1" type="ORF">L1987_40597</name>
</gene>
<protein>
    <submittedName>
        <fullName evidence="1">Uncharacterized protein</fullName>
    </submittedName>
</protein>
<comment type="caution">
    <text evidence="1">The sequence shown here is derived from an EMBL/GenBank/DDBJ whole genome shotgun (WGS) entry which is preliminary data.</text>
</comment>
<reference evidence="1 2" key="2">
    <citation type="journal article" date="2022" name="Mol. Ecol. Resour.">
        <title>The genomes of chicory, endive, great burdock and yacon provide insights into Asteraceae paleo-polyploidization history and plant inulin production.</title>
        <authorList>
            <person name="Fan W."/>
            <person name="Wang S."/>
            <person name="Wang H."/>
            <person name="Wang A."/>
            <person name="Jiang F."/>
            <person name="Liu H."/>
            <person name="Zhao H."/>
            <person name="Xu D."/>
            <person name="Zhang Y."/>
        </authorList>
    </citation>
    <scope>NUCLEOTIDE SEQUENCE [LARGE SCALE GENOMIC DNA]</scope>
    <source>
        <strain evidence="2">cv. Yunnan</strain>
        <tissue evidence="1">Leaves</tissue>
    </source>
</reference>
<dbReference type="EMBL" id="CM042030">
    <property type="protein sequence ID" value="KAI3786705.1"/>
    <property type="molecule type" value="Genomic_DNA"/>
</dbReference>
<accession>A0ACB9GT88</accession>
<evidence type="ECO:0000313" key="1">
    <source>
        <dbReference type="EMBL" id="KAI3786705.1"/>
    </source>
</evidence>
<sequence length="807" mass="91431">MEVLLYCFHILFTCTLASDTISINQTIRDGETIVSAQQAFELGFFSPSNTSHNQYLGIWYKQFATGTVVWVANRETPISNKTGELTLNPGGLLVLRDSTTNQIIWSSDTSREAGNVVAQLLDDSNFIVFDGQDGPENYIWQSFDHPGNTIMPDMKFGRNLEKGIVTNYTSWKSDDDPSPGPFMICMDFNGYPQIFQKNGDQIQYRLGSWNGLAYSGNTNNHPNPIYRNWFYMDEIETSAIFVLINKSVLTKLTISPQGNMAQWNWISRTQGWFLYSSLTTDSCERYALCGVHGICDIQQSPNCGCLRGFTPKRPDQWEIADWTSGCQREIPLDCGAGEGFRKYSFVKLPDTQQSWFDRNMSLDQCKMKCTKECNCTAYATLNIKRGIGCLLWYNELIDMRTLPNNGQDIYIRMSAAELEKDKRSSRSKKKVLAIIIPVSLGLVILLGLCVIIIRKKKKVKAQGRSDPIVQKDGVDVPLFNLSTLSVATNNFSTDNKLGEGGFGPVYKGFLEDGREIAVKRLSVVSTQGIEEYKNEVIFISKLQHRNLVKILGYCVEGAEKLLVYEFMPNSSLDLLLFEETKRKILNWSQRFHIINGIARGLLYLHQDSRLRIIHRDLKAANILLDHEMNPKISDFGLARSFGGNETETNTKRVVGTYGYMAPEYAGDGIFSTKSDVFSFGVLVLEIVSGKKNRQFFYEAHNHNLVGHAWRLYKQGKTLELADESLIEPSDIQVLRSIHMALLCVQHCPEDRPDMSMVVMMLSSDSRFPEPRQPGYYTEVDKFGPENSSSMQTQISNNYVTVTHMEDR</sequence>
<name>A0ACB9GT88_9ASTR</name>
<keyword evidence="2" id="KW-1185">Reference proteome</keyword>
<reference evidence="2" key="1">
    <citation type="journal article" date="2022" name="Mol. Ecol. Resour.">
        <title>The genomes of chicory, endive, great burdock and yacon provide insights into Asteraceae palaeo-polyploidization history and plant inulin production.</title>
        <authorList>
            <person name="Fan W."/>
            <person name="Wang S."/>
            <person name="Wang H."/>
            <person name="Wang A."/>
            <person name="Jiang F."/>
            <person name="Liu H."/>
            <person name="Zhao H."/>
            <person name="Xu D."/>
            <person name="Zhang Y."/>
        </authorList>
    </citation>
    <scope>NUCLEOTIDE SEQUENCE [LARGE SCALE GENOMIC DNA]</scope>
    <source>
        <strain evidence="2">cv. Yunnan</strain>
    </source>
</reference>
<proteinExistence type="predicted"/>
<evidence type="ECO:0000313" key="2">
    <source>
        <dbReference type="Proteomes" id="UP001056120"/>
    </source>
</evidence>
<organism evidence="1 2">
    <name type="scientific">Smallanthus sonchifolius</name>
    <dbReference type="NCBI Taxonomy" id="185202"/>
    <lineage>
        <taxon>Eukaryota</taxon>
        <taxon>Viridiplantae</taxon>
        <taxon>Streptophyta</taxon>
        <taxon>Embryophyta</taxon>
        <taxon>Tracheophyta</taxon>
        <taxon>Spermatophyta</taxon>
        <taxon>Magnoliopsida</taxon>
        <taxon>eudicotyledons</taxon>
        <taxon>Gunneridae</taxon>
        <taxon>Pentapetalae</taxon>
        <taxon>asterids</taxon>
        <taxon>campanulids</taxon>
        <taxon>Asterales</taxon>
        <taxon>Asteraceae</taxon>
        <taxon>Asteroideae</taxon>
        <taxon>Heliantheae alliance</taxon>
        <taxon>Millerieae</taxon>
        <taxon>Smallanthus</taxon>
    </lineage>
</organism>
<dbReference type="Proteomes" id="UP001056120">
    <property type="component" value="Linkage Group LG13"/>
</dbReference>